<dbReference type="FunFam" id="3.40.50.880:FF:000094">
    <property type="entry name" value="Uncharacterized peptidase Lmo0363"/>
    <property type="match status" value="1"/>
</dbReference>
<dbReference type="EMBL" id="JAWXXT010000001">
    <property type="protein sequence ID" value="MDX5979456.1"/>
    <property type="molecule type" value="Genomic_DNA"/>
</dbReference>
<proteinExistence type="inferred from homology"/>
<evidence type="ECO:0000256" key="3">
    <source>
        <dbReference type="ARBA" id="ARBA00022801"/>
    </source>
</evidence>
<keyword evidence="2" id="KW-0645">Protease</keyword>
<keyword evidence="4" id="KW-0720">Serine protease</keyword>
<dbReference type="GO" id="GO:0008236">
    <property type="term" value="F:serine-type peptidase activity"/>
    <property type="evidence" value="ECO:0007669"/>
    <property type="project" value="UniProtKB-KW"/>
</dbReference>
<protein>
    <submittedName>
        <fullName evidence="5">Type 1 glutamine amidotransferase-like domain-containing protein</fullName>
    </submittedName>
</protein>
<dbReference type="PANTHER" id="PTHR20842">
    <property type="entry name" value="PROTEASE S51 ALPHA-ASPARTYL DIPEPTIDASE"/>
    <property type="match status" value="1"/>
</dbReference>
<evidence type="ECO:0000313" key="6">
    <source>
        <dbReference type="Proteomes" id="UP001276761"/>
    </source>
</evidence>
<sequence>MKKMFLASSFVDVADLFVKFTSAKCVGKTVTFIPTASLVEEVNFYVAAGRDALEKCGLIVDELEISTAPSEEINSKLQKNDYIYVTGGNTFFLLQELKRTGADKIIKEQISSGKMYIGESAGSIVMSRNIEYVKDMDDFTAAPNVGSFSSLGMVGFYPVPHHTNAPFEQVVEGIITSYDEKIDLCPISNTQAIIVNGDEFEVCTAET</sequence>
<reference evidence="5" key="1">
    <citation type="submission" date="2023-11" db="EMBL/GenBank/DDBJ databases">
        <title>MicrobeMod: A computational toolkit for identifying prokaryotic methylation and restriction-modification with nanopore sequencing.</title>
        <authorList>
            <person name="Crits-Christoph A."/>
            <person name="Kang S.C."/>
            <person name="Lee H."/>
            <person name="Ostrov N."/>
        </authorList>
    </citation>
    <scope>NUCLEOTIDE SEQUENCE</scope>
    <source>
        <strain evidence="5">ATCC BAA-953</strain>
    </source>
</reference>
<evidence type="ECO:0000256" key="1">
    <source>
        <dbReference type="ARBA" id="ARBA00006534"/>
    </source>
</evidence>
<organism evidence="5 6">
    <name type="scientific">Vreelandella alkaliphila</name>
    <dbReference type="NCBI Taxonomy" id="272774"/>
    <lineage>
        <taxon>Bacteria</taxon>
        <taxon>Pseudomonadati</taxon>
        <taxon>Pseudomonadota</taxon>
        <taxon>Gammaproteobacteria</taxon>
        <taxon>Oceanospirillales</taxon>
        <taxon>Halomonadaceae</taxon>
        <taxon>Vreelandella</taxon>
    </lineage>
</organism>
<evidence type="ECO:0000256" key="2">
    <source>
        <dbReference type="ARBA" id="ARBA00022670"/>
    </source>
</evidence>
<keyword evidence="3" id="KW-0378">Hydrolase</keyword>
<dbReference type="Gene3D" id="3.40.50.880">
    <property type="match status" value="1"/>
</dbReference>
<dbReference type="InterPro" id="IPR029062">
    <property type="entry name" value="Class_I_gatase-like"/>
</dbReference>
<evidence type="ECO:0000256" key="4">
    <source>
        <dbReference type="ARBA" id="ARBA00022825"/>
    </source>
</evidence>
<dbReference type="InterPro" id="IPR005320">
    <property type="entry name" value="Peptidase_S51"/>
</dbReference>
<gene>
    <name evidence="5" type="ORF">SIL78_18065</name>
</gene>
<dbReference type="PANTHER" id="PTHR20842:SF0">
    <property type="entry name" value="ALPHA-ASPARTYL DIPEPTIDASE"/>
    <property type="match status" value="1"/>
</dbReference>
<dbReference type="SUPFAM" id="SSF52317">
    <property type="entry name" value="Class I glutamine amidotransferase-like"/>
    <property type="match status" value="1"/>
</dbReference>
<keyword evidence="5" id="KW-0315">Glutamine amidotransferase</keyword>
<dbReference type="Pfam" id="PF03575">
    <property type="entry name" value="Peptidase_S51"/>
    <property type="match status" value="1"/>
</dbReference>
<evidence type="ECO:0000313" key="5">
    <source>
        <dbReference type="EMBL" id="MDX5979456.1"/>
    </source>
</evidence>
<comment type="caution">
    <text evidence="5">The sequence shown here is derived from an EMBL/GenBank/DDBJ whole genome shotgun (WGS) entry which is preliminary data.</text>
</comment>
<dbReference type="RefSeq" id="WP_198349818.1">
    <property type="nucleotide sequence ID" value="NZ_JABASV010000009.1"/>
</dbReference>
<dbReference type="GeneID" id="303167442"/>
<dbReference type="Proteomes" id="UP001276761">
    <property type="component" value="Unassembled WGS sequence"/>
</dbReference>
<dbReference type="AlphaFoldDB" id="A0AAJ2S402"/>
<accession>A0AAJ2S402</accession>
<comment type="similarity">
    <text evidence="1">Belongs to the peptidase S51 family.</text>
</comment>
<dbReference type="GO" id="GO:0006508">
    <property type="term" value="P:proteolysis"/>
    <property type="evidence" value="ECO:0007669"/>
    <property type="project" value="UniProtKB-KW"/>
</dbReference>
<name>A0AAJ2S402_9GAMM</name>